<protein>
    <submittedName>
        <fullName evidence="1">Uncharacterized protein</fullName>
    </submittedName>
</protein>
<reference evidence="1 2" key="1">
    <citation type="submission" date="2017-09" db="EMBL/GenBank/DDBJ databases">
        <title>SPAdes assembly of the Mesoplasma lactucae genome.</title>
        <authorList>
            <person name="Knight T.F."/>
            <person name="Rubinstein R."/>
            <person name="Citino T."/>
        </authorList>
    </citation>
    <scope>NUCLEOTIDE SEQUENCE [LARGE SCALE GENOMIC DNA]</scope>
    <source>
        <strain evidence="1 2">831-C4</strain>
    </source>
</reference>
<gene>
    <name evidence="1" type="ORF">CP520_03550</name>
</gene>
<evidence type="ECO:0000313" key="1">
    <source>
        <dbReference type="EMBL" id="ATG97785.1"/>
    </source>
</evidence>
<keyword evidence="2" id="KW-1185">Reference proteome</keyword>
<proteinExistence type="predicted"/>
<dbReference type="AlphaFoldDB" id="A0A291IS72"/>
<evidence type="ECO:0000313" key="2">
    <source>
        <dbReference type="Proteomes" id="UP000232227"/>
    </source>
</evidence>
<dbReference type="EMBL" id="CP023668">
    <property type="protein sequence ID" value="ATG97785.1"/>
    <property type="molecule type" value="Genomic_DNA"/>
</dbReference>
<dbReference type="Proteomes" id="UP000232227">
    <property type="component" value="Chromosome"/>
</dbReference>
<organism evidence="1 2">
    <name type="scientific">Mesoplasma lactucae ATCC 49193</name>
    <dbReference type="NCBI Taxonomy" id="81460"/>
    <lineage>
        <taxon>Bacteria</taxon>
        <taxon>Bacillati</taxon>
        <taxon>Mycoplasmatota</taxon>
        <taxon>Mollicutes</taxon>
        <taxon>Entomoplasmatales</taxon>
        <taxon>Entomoplasmataceae</taxon>
        <taxon>Mesoplasma</taxon>
    </lineage>
</organism>
<sequence>MKKRPWLKENDEGEMFLVLKMMGNVRGFYDFADFFLKTNGINEDLINRDVFCAIEIYEGVLNLILKNHHLENMTRILANLSANIPQGFFPEMKEIETNNFLIFCQQTWEFIERLIYDIAKWNERNYDYKISFNNENQKKKIKFIKFMRNLMSHYKVSRRTPKEIAKDVSEFNEAWKIEEENLFEKMDKSNIFTYLSKNDVVEICEVIDTEKWNTKEKVDLTKISLDDNLRALDLKNEVISKEKWDLTASCTVYNSLWNPGDVSKFAEVDLWKTYIQLNSNYFLRISMYKFTLAIVNCAILLFCAEFKKIEN</sequence>
<name>A0A291IS72_9MOLU</name>
<dbReference type="RefSeq" id="WP_096863089.1">
    <property type="nucleotide sequence ID" value="NZ_CP023668.1"/>
</dbReference>
<dbReference type="KEGG" id="mlac:CP520_03550"/>
<accession>A0A291IS72</accession>